<keyword evidence="3" id="KW-1185">Reference proteome</keyword>
<sequence length="163" mass="17477">MKVLEKKKDSNKFSTKVLQAFNQYMKTHTASHGYLTFRSSSFVRYDYLPSASFRGTAPRSSSLVCVLLCSVLPMFEPIRPPVLLATTPEPLPMLAPMPPPPLLLLPVLNAAATTAAAVLWAAATAAAAAFALTDGGNMGLQGECELPEALDEANCTPDDEYKS</sequence>
<reference evidence="3" key="1">
    <citation type="submission" date="2015-01" db="EMBL/GenBank/DDBJ databases">
        <authorList>
            <person name="Aksoy S."/>
            <person name="Warren W."/>
            <person name="Wilson R.K."/>
        </authorList>
    </citation>
    <scope>NUCLEOTIDE SEQUENCE [LARGE SCALE GENOMIC DNA]</scope>
    <source>
        <strain evidence="3">IAEA</strain>
    </source>
</reference>
<evidence type="ECO:0000313" key="3">
    <source>
        <dbReference type="Proteomes" id="UP000092460"/>
    </source>
</evidence>
<proteinExistence type="predicted"/>
<keyword evidence="1" id="KW-1133">Transmembrane helix</keyword>
<evidence type="ECO:0000256" key="1">
    <source>
        <dbReference type="SAM" id="Phobius"/>
    </source>
</evidence>
<reference evidence="2" key="2">
    <citation type="submission" date="2020-05" db="UniProtKB">
        <authorList>
            <consortium name="EnsemblMetazoa"/>
        </authorList>
    </citation>
    <scope>IDENTIFICATION</scope>
    <source>
        <strain evidence="2">IAEA</strain>
    </source>
</reference>
<keyword evidence="1" id="KW-0812">Transmembrane</keyword>
<keyword evidence="1" id="KW-0472">Membrane</keyword>
<dbReference type="Proteomes" id="UP000092460">
    <property type="component" value="Unassembled WGS sequence"/>
</dbReference>
<protein>
    <submittedName>
        <fullName evidence="2">Uncharacterized protein</fullName>
    </submittedName>
</protein>
<name>A0A1B0C6I1_9MUSC</name>
<dbReference type="EMBL" id="JXJN01026679">
    <property type="status" value="NOT_ANNOTATED_CDS"/>
    <property type="molecule type" value="Genomic_DNA"/>
</dbReference>
<evidence type="ECO:0000313" key="2">
    <source>
        <dbReference type="EnsemblMetazoa" id="GPPI050472-PA"/>
    </source>
</evidence>
<dbReference type="AlphaFoldDB" id="A0A1B0C6I1"/>
<feature type="transmembrane region" description="Helical" evidence="1">
    <location>
        <begin position="102"/>
        <end position="132"/>
    </location>
</feature>
<dbReference type="VEuPathDB" id="VectorBase:GPPI050472"/>
<accession>A0A1B0C6I1</accession>
<organism evidence="2 3">
    <name type="scientific">Glossina palpalis gambiensis</name>
    <dbReference type="NCBI Taxonomy" id="67801"/>
    <lineage>
        <taxon>Eukaryota</taxon>
        <taxon>Metazoa</taxon>
        <taxon>Ecdysozoa</taxon>
        <taxon>Arthropoda</taxon>
        <taxon>Hexapoda</taxon>
        <taxon>Insecta</taxon>
        <taxon>Pterygota</taxon>
        <taxon>Neoptera</taxon>
        <taxon>Endopterygota</taxon>
        <taxon>Diptera</taxon>
        <taxon>Brachycera</taxon>
        <taxon>Muscomorpha</taxon>
        <taxon>Hippoboscoidea</taxon>
        <taxon>Glossinidae</taxon>
        <taxon>Glossina</taxon>
    </lineage>
</organism>
<dbReference type="EnsemblMetazoa" id="GPPI050472-RA">
    <property type="protein sequence ID" value="GPPI050472-PA"/>
    <property type="gene ID" value="GPPI050472"/>
</dbReference>